<dbReference type="OrthoDB" id="2691851at2759"/>
<feature type="non-terminal residue" evidence="1">
    <location>
        <position position="248"/>
    </location>
</feature>
<proteinExistence type="predicted"/>
<gene>
    <name evidence="1" type="ORF">M422DRAFT_181602</name>
</gene>
<dbReference type="AlphaFoldDB" id="A0A0C9UIZ0"/>
<reference evidence="1 2" key="1">
    <citation type="submission" date="2014-06" db="EMBL/GenBank/DDBJ databases">
        <title>Evolutionary Origins and Diversification of the Mycorrhizal Mutualists.</title>
        <authorList>
            <consortium name="DOE Joint Genome Institute"/>
            <consortium name="Mycorrhizal Genomics Consortium"/>
            <person name="Kohler A."/>
            <person name="Kuo A."/>
            <person name="Nagy L.G."/>
            <person name="Floudas D."/>
            <person name="Copeland A."/>
            <person name="Barry K.W."/>
            <person name="Cichocki N."/>
            <person name="Veneault-Fourrey C."/>
            <person name="LaButti K."/>
            <person name="Lindquist E.A."/>
            <person name="Lipzen A."/>
            <person name="Lundell T."/>
            <person name="Morin E."/>
            <person name="Murat C."/>
            <person name="Riley R."/>
            <person name="Ohm R."/>
            <person name="Sun H."/>
            <person name="Tunlid A."/>
            <person name="Henrissat B."/>
            <person name="Grigoriev I.V."/>
            <person name="Hibbett D.S."/>
            <person name="Martin F."/>
        </authorList>
    </citation>
    <scope>NUCLEOTIDE SEQUENCE [LARGE SCALE GENOMIC DNA]</scope>
    <source>
        <strain evidence="1 2">SS14</strain>
    </source>
</reference>
<evidence type="ECO:0000313" key="2">
    <source>
        <dbReference type="Proteomes" id="UP000054279"/>
    </source>
</evidence>
<evidence type="ECO:0000313" key="1">
    <source>
        <dbReference type="EMBL" id="KIJ34834.1"/>
    </source>
</evidence>
<dbReference type="Proteomes" id="UP000054279">
    <property type="component" value="Unassembled WGS sequence"/>
</dbReference>
<accession>A0A0C9UIZ0</accession>
<sequence length="248" mass="27370">MVISTLLTRENITEELRSLGNISSKDFLALVDPGDHQNVPKAVKLLQSIAAVKELSKAGLSPAQLKIRGAISLLGTLLDAIVSPFTDVLKTLKKQLESLSLAAHLACALVYQHGVAFISGQLYHDLQAMIKNAFFCVAKQRSLDPQAGFYFCQLGDDCLEGRFGTIRTLIHDRNVDALQLTERMEAAQDIEDILTERPDLDRGHRRLKLEGAEGIDHVNPHSWIGDVVVGNINLHTCWWKGRQAAQKA</sequence>
<dbReference type="HOGENOM" id="CLU_091937_0_0_1"/>
<organism evidence="1 2">
    <name type="scientific">Sphaerobolus stellatus (strain SS14)</name>
    <dbReference type="NCBI Taxonomy" id="990650"/>
    <lineage>
        <taxon>Eukaryota</taxon>
        <taxon>Fungi</taxon>
        <taxon>Dikarya</taxon>
        <taxon>Basidiomycota</taxon>
        <taxon>Agaricomycotina</taxon>
        <taxon>Agaricomycetes</taxon>
        <taxon>Phallomycetidae</taxon>
        <taxon>Geastrales</taxon>
        <taxon>Sphaerobolaceae</taxon>
        <taxon>Sphaerobolus</taxon>
    </lineage>
</organism>
<name>A0A0C9UIZ0_SPHS4</name>
<dbReference type="EMBL" id="KN837195">
    <property type="protein sequence ID" value="KIJ34834.1"/>
    <property type="molecule type" value="Genomic_DNA"/>
</dbReference>
<protein>
    <submittedName>
        <fullName evidence="1">Uncharacterized protein</fullName>
    </submittedName>
</protein>
<keyword evidence="2" id="KW-1185">Reference proteome</keyword>